<organism evidence="1 2">
    <name type="scientific">Alternaria gaisen</name>
    <dbReference type="NCBI Taxonomy" id="167740"/>
    <lineage>
        <taxon>Eukaryota</taxon>
        <taxon>Fungi</taxon>
        <taxon>Dikarya</taxon>
        <taxon>Ascomycota</taxon>
        <taxon>Pezizomycotina</taxon>
        <taxon>Dothideomycetes</taxon>
        <taxon>Pleosporomycetidae</taxon>
        <taxon>Pleosporales</taxon>
        <taxon>Pleosporineae</taxon>
        <taxon>Pleosporaceae</taxon>
        <taxon>Alternaria</taxon>
        <taxon>Alternaria sect. Alternaria</taxon>
    </lineage>
</organism>
<evidence type="ECO:0000313" key="2">
    <source>
        <dbReference type="Proteomes" id="UP000293547"/>
    </source>
</evidence>
<protein>
    <submittedName>
        <fullName evidence="1">Uncharacterized protein</fullName>
    </submittedName>
</protein>
<gene>
    <name evidence="1" type="ORF">AG0111_0g12102</name>
</gene>
<reference evidence="1 2" key="1">
    <citation type="journal article" date="2019" name="bioRxiv">
        <title>Genomics, evolutionary history and diagnostics of the Alternaria alternata species group including apple and Asian pear pathotypes.</title>
        <authorList>
            <person name="Armitage A.D."/>
            <person name="Cockerton H.M."/>
            <person name="Sreenivasaprasad S."/>
            <person name="Woodhall J.W."/>
            <person name="Lane C.R."/>
            <person name="Harrison R.J."/>
            <person name="Clarkson J.P."/>
        </authorList>
    </citation>
    <scope>NUCLEOTIDE SEQUENCE [LARGE SCALE GENOMIC DNA]</scope>
    <source>
        <strain evidence="1 2">FERA 650</strain>
    </source>
</reference>
<proteinExistence type="predicted"/>
<dbReference type="EMBL" id="PDWZ02000016">
    <property type="protein sequence ID" value="KAB2099646.1"/>
    <property type="molecule type" value="Genomic_DNA"/>
</dbReference>
<dbReference type="Proteomes" id="UP000293547">
    <property type="component" value="Unassembled WGS sequence"/>
</dbReference>
<sequence length="315" mass="36630">MKPLIVRDKYQLDRRLGGGSYGEVYLGHHLESGQEVALKLEYNQVNPSQLENEVDIYKQLGGGSGIPHVYWYGSDCEFRVMAFELLGPSLEDLFNYCSRKFSLKTVLLLADQLIPRFQYIHSKGYIHRDVKPDNLLMGIGTQGNTVYMTDIGLAKEIEDPDRHMYSVVGTLRYASINAHLGKEQSPRDDMESLGYVLLYFLKGSLPWEGLKCKSKGKEKMILKKKQQAEKRQARKRSLFNGVPIEFKKYFELLRSDKGLDYRRLRRLFQGLFCRQHFQYDNVFDWTKLMYLEKLEAEQETSEAEQNTPHAEQESN</sequence>
<comment type="caution">
    <text evidence="1">The sequence shown here is derived from an EMBL/GenBank/DDBJ whole genome shotgun (WGS) entry which is preliminary data.</text>
</comment>
<accession>A0ACB6F5C5</accession>
<name>A0ACB6F5C5_9PLEO</name>
<keyword evidence="2" id="KW-1185">Reference proteome</keyword>
<evidence type="ECO:0000313" key="1">
    <source>
        <dbReference type="EMBL" id="KAB2099646.1"/>
    </source>
</evidence>